<proteinExistence type="predicted"/>
<reference evidence="2" key="1">
    <citation type="submission" date="2010-04" db="EMBL/GenBank/DDBJ databases">
        <title>Complete genome sequence of Nitrosococcus halophilus Nc4, a salt-adapted, aerobic obligate ammonia-oxidizing sulfur purple bacterium.</title>
        <authorList>
            <consortium name="US DOE Joint Genome Institute"/>
            <person name="Campbell M.A."/>
            <person name="Malfatti S.A."/>
            <person name="Chain P.S.G."/>
            <person name="Heidelberg J.F."/>
            <person name="Ward B.B."/>
            <person name="Klotz M.G."/>
        </authorList>
    </citation>
    <scope>NUCLEOTIDE SEQUENCE [LARGE SCALE GENOMIC DNA]</scope>
    <source>
        <strain evidence="2">Nc4</strain>
    </source>
</reference>
<protein>
    <submittedName>
        <fullName evidence="1">Uncharacterized protein</fullName>
    </submittedName>
</protein>
<name>D5BZN7_NITHN</name>
<evidence type="ECO:0000313" key="2">
    <source>
        <dbReference type="Proteomes" id="UP000001844"/>
    </source>
</evidence>
<evidence type="ECO:0000313" key="1">
    <source>
        <dbReference type="EMBL" id="ADE14332.1"/>
    </source>
</evidence>
<keyword evidence="2" id="KW-1185">Reference proteome</keyword>
<dbReference type="HOGENOM" id="CLU_220037_0_0_6"/>
<dbReference type="EMBL" id="CP001798">
    <property type="protein sequence ID" value="ADE14332.1"/>
    <property type="molecule type" value="Genomic_DNA"/>
</dbReference>
<organism evidence="1 2">
    <name type="scientific">Nitrosococcus halophilus (strain Nc4)</name>
    <dbReference type="NCBI Taxonomy" id="472759"/>
    <lineage>
        <taxon>Bacteria</taxon>
        <taxon>Pseudomonadati</taxon>
        <taxon>Pseudomonadota</taxon>
        <taxon>Gammaproteobacteria</taxon>
        <taxon>Chromatiales</taxon>
        <taxon>Chromatiaceae</taxon>
        <taxon>Nitrosococcus</taxon>
    </lineage>
</organism>
<dbReference type="Proteomes" id="UP000001844">
    <property type="component" value="Chromosome"/>
</dbReference>
<accession>D5BZN7</accession>
<dbReference type="AlphaFoldDB" id="D5BZN7"/>
<sequence>MMRNGVAHEVQGSHYLRFAMNRRYDFLALGA</sequence>
<gene>
    <name evidence="1" type="ordered locus">Nhal_1169</name>
</gene>
<dbReference type="KEGG" id="nhl:Nhal_1169"/>